<dbReference type="Proteomes" id="UP000215005">
    <property type="component" value="Chromosome"/>
</dbReference>
<organism evidence="2 3">
    <name type="scientific">Nocardiopsis gilva YIM 90087</name>
    <dbReference type="NCBI Taxonomy" id="1235441"/>
    <lineage>
        <taxon>Bacteria</taxon>
        <taxon>Bacillati</taxon>
        <taxon>Actinomycetota</taxon>
        <taxon>Actinomycetes</taxon>
        <taxon>Streptosporangiales</taxon>
        <taxon>Nocardiopsidaceae</taxon>
        <taxon>Nocardiopsis</taxon>
    </lineage>
</organism>
<evidence type="ECO:0000256" key="1">
    <source>
        <dbReference type="SAM" id="Phobius"/>
    </source>
</evidence>
<keyword evidence="1" id="KW-0472">Membrane</keyword>
<gene>
    <name evidence="2" type="ORF">CDO52_26550</name>
</gene>
<feature type="transmembrane region" description="Helical" evidence="1">
    <location>
        <begin position="40"/>
        <end position="59"/>
    </location>
</feature>
<accession>A0A223SCS4</accession>
<sequence length="77" mass="8008">MLGAALLGLVGGFVLGIVVSEAIAISALMMFGGIEELRVLRFLPGVLAFVGFIGAPLLVMRTRKADAHRVSGETPGR</sequence>
<reference evidence="2 3" key="1">
    <citation type="submission" date="2017-08" db="EMBL/GenBank/DDBJ databases">
        <title>The complete genome sequence of Nocardiopsis gilva YIM 90087.</title>
        <authorList>
            <person name="Yin M."/>
            <person name="Tang S."/>
        </authorList>
    </citation>
    <scope>NUCLEOTIDE SEQUENCE [LARGE SCALE GENOMIC DNA]</scope>
    <source>
        <strain evidence="2 3">YIM 90087</strain>
    </source>
</reference>
<dbReference type="AlphaFoldDB" id="A0A223SCS4"/>
<keyword evidence="1" id="KW-1133">Transmembrane helix</keyword>
<dbReference type="EMBL" id="CP022753">
    <property type="protein sequence ID" value="ASU85886.1"/>
    <property type="molecule type" value="Genomic_DNA"/>
</dbReference>
<name>A0A223SCS4_9ACTN</name>
<keyword evidence="1" id="KW-0812">Transmembrane</keyword>
<protein>
    <recommendedName>
        <fullName evidence="4">ABC3 transporter permease protein domain-containing protein</fullName>
    </recommendedName>
</protein>
<dbReference type="Pfam" id="PF19382">
    <property type="entry name" value="DUF5957"/>
    <property type="match status" value="1"/>
</dbReference>
<dbReference type="InterPro" id="IPR046001">
    <property type="entry name" value="DUF5957"/>
</dbReference>
<keyword evidence="3" id="KW-1185">Reference proteome</keyword>
<evidence type="ECO:0000313" key="3">
    <source>
        <dbReference type="Proteomes" id="UP000215005"/>
    </source>
</evidence>
<proteinExistence type="predicted"/>
<evidence type="ECO:0008006" key="4">
    <source>
        <dbReference type="Google" id="ProtNLM"/>
    </source>
</evidence>
<evidence type="ECO:0000313" key="2">
    <source>
        <dbReference type="EMBL" id="ASU85886.1"/>
    </source>
</evidence>
<dbReference type="KEGG" id="ngv:CDO52_26550"/>